<feature type="region of interest" description="Disordered" evidence="1">
    <location>
        <begin position="559"/>
        <end position="595"/>
    </location>
</feature>
<dbReference type="Proteomes" id="UP000030645">
    <property type="component" value="Unassembled WGS sequence"/>
</dbReference>
<dbReference type="STRING" id="981085.W9RT23"/>
<organism evidence="2 3">
    <name type="scientific">Morus notabilis</name>
    <dbReference type="NCBI Taxonomy" id="981085"/>
    <lineage>
        <taxon>Eukaryota</taxon>
        <taxon>Viridiplantae</taxon>
        <taxon>Streptophyta</taxon>
        <taxon>Embryophyta</taxon>
        <taxon>Tracheophyta</taxon>
        <taxon>Spermatophyta</taxon>
        <taxon>Magnoliopsida</taxon>
        <taxon>eudicotyledons</taxon>
        <taxon>Gunneridae</taxon>
        <taxon>Pentapetalae</taxon>
        <taxon>rosids</taxon>
        <taxon>fabids</taxon>
        <taxon>Rosales</taxon>
        <taxon>Moraceae</taxon>
        <taxon>Moreae</taxon>
        <taxon>Morus</taxon>
    </lineage>
</organism>
<sequence length="874" mass="97031">MELRSCTNLHFIQAVKGGLVIKTLNVNRGRPLLKFKILKDIYETEDLKNQNSFLEPKEEFEDFISDGNNVKVERITISDPNISEFSCSNDNGTSDSDFDDLGAGKMTLKQIQEKCKAKKRKLSKFIDSRNEELCKHVKQETIEDECDLTEPLILWKSKLSKKVKTKRGCLKDQASSKSALPAIKDEPENFAAPIKVEPDCLDTANAVSFNGDSLIYDNQVDSYGEGQKPREVNEMVMDCDWEMHASCPDSQNKKCFVGNSSLIYDNQVDSCGDSKNPKEVTEIVTECELGGQSLCSESQTATCFTGTFSLIYNNQVDSCGIVPKEVTETVTECDRGAGALISLTKGPQHFASVAYPEFMDHANSGPVKIVDSHEDSCGTVSREVTETATEAVLGMDKLISLVEDPQSCVVNEVCYKNADHAHSEPLQIASDLCDDIKEADIPEIYNDQCSDLPVSESNEGYVDQRPCADTSRQPIFPNSDEISAIHDDFRSPTNEEISCNIGSKKDQISDVAIHGCLHYHKSSHRSDACAPVGNAKDGLLSNLESSALHSSDVTCNSDPESWFSPLADGPPTFEEQQSQSSTSAGTERHSFSQTLHQDTCEELTTSDDGDYYSKLPCPPQRLLSTRKAISPDSQEKLCKVMESIDLQEEEHYKPQKELSFGQQTGKETKINTAERSAKISRVRFSVNQKQNIARSENGKRRDQTEGVPKGTNPSQAVPRLSTGCNSIEVCSQSAIAFSQRQMQDIECLATKLTNELKTMKEIAEDRLYSEASPATSLRFKANEVRMALKNATKVEQQANRWLSMMARDCNRFCKIMRLADKDSSAPESEGVVNKERKKITFADEAGEKLCHVRFIENKLTSSLEPDTEKPEVLN</sequence>
<dbReference type="EMBL" id="KE345585">
    <property type="protein sequence ID" value="EXC07281.1"/>
    <property type="molecule type" value="Genomic_DNA"/>
</dbReference>
<keyword evidence="3" id="KW-1185">Reference proteome</keyword>
<gene>
    <name evidence="2" type="ORF">L484_021188</name>
</gene>
<dbReference type="PANTHER" id="PTHR34461">
    <property type="entry name" value="EXPRESSED PROTEIN"/>
    <property type="match status" value="1"/>
</dbReference>
<proteinExistence type="predicted"/>
<reference evidence="3" key="1">
    <citation type="submission" date="2013-01" db="EMBL/GenBank/DDBJ databases">
        <title>Draft Genome Sequence of a Mulberry Tree, Morus notabilis C.K. Schneid.</title>
        <authorList>
            <person name="He N."/>
            <person name="Zhao S."/>
        </authorList>
    </citation>
    <scope>NUCLEOTIDE SEQUENCE</scope>
</reference>
<dbReference type="PANTHER" id="PTHR34461:SF2">
    <property type="entry name" value="EXPRESSED PROTEIN"/>
    <property type="match status" value="1"/>
</dbReference>
<feature type="region of interest" description="Disordered" evidence="1">
    <location>
        <begin position="688"/>
        <end position="718"/>
    </location>
</feature>
<evidence type="ECO:0000313" key="2">
    <source>
        <dbReference type="EMBL" id="EXC07281.1"/>
    </source>
</evidence>
<accession>W9RT23</accession>
<dbReference type="eggNOG" id="ENOG502QVTI">
    <property type="taxonomic scope" value="Eukaryota"/>
</dbReference>
<protein>
    <submittedName>
        <fullName evidence="2">Uncharacterized protein</fullName>
    </submittedName>
</protein>
<evidence type="ECO:0000313" key="3">
    <source>
        <dbReference type="Proteomes" id="UP000030645"/>
    </source>
</evidence>
<evidence type="ECO:0000256" key="1">
    <source>
        <dbReference type="SAM" id="MobiDB-lite"/>
    </source>
</evidence>
<dbReference type="AlphaFoldDB" id="W9RT23"/>
<name>W9RT23_9ROSA</name>